<keyword evidence="2" id="KW-1185">Reference proteome</keyword>
<comment type="caution">
    <text evidence="1">The sequence shown here is derived from an EMBL/GenBank/DDBJ whole genome shotgun (WGS) entry which is preliminary data.</text>
</comment>
<accession>A0AAD4NWL5</accession>
<dbReference type="EMBL" id="SDAM02029636">
    <property type="protein sequence ID" value="KAH6755108.1"/>
    <property type="molecule type" value="Genomic_DNA"/>
</dbReference>
<protein>
    <submittedName>
        <fullName evidence="1">Coatomer</fullName>
    </submittedName>
</protein>
<name>A0AAD4NWL5_PERFH</name>
<reference evidence="1 2" key="1">
    <citation type="journal article" date="2021" name="Nat. Commun.">
        <title>Incipient diploidization of the medicinal plant Perilla within 10,000 years.</title>
        <authorList>
            <person name="Zhang Y."/>
            <person name="Shen Q."/>
            <person name="Leng L."/>
            <person name="Zhang D."/>
            <person name="Chen S."/>
            <person name="Shi Y."/>
            <person name="Ning Z."/>
            <person name="Chen S."/>
        </authorList>
    </citation>
    <scope>NUCLEOTIDE SEQUENCE [LARGE SCALE GENOMIC DNA]</scope>
    <source>
        <strain evidence="2">cv. PC099</strain>
    </source>
</reference>
<evidence type="ECO:0000313" key="2">
    <source>
        <dbReference type="Proteomes" id="UP001190926"/>
    </source>
</evidence>
<dbReference type="Proteomes" id="UP001190926">
    <property type="component" value="Unassembled WGS sequence"/>
</dbReference>
<sequence>MPILQRNRCPKANFSETTAYLTRKTTINDEGAEQRRNLAGLFEAQGNKLAELDMTEECMKQSNDLSGLLIVTSPLFFSNRITDAAFMAQSYLPTKVSETVTLWRNDLNKINHKAADSLADPEEYPNLFDDWLIAVAVEARATETRGNYPPASEYVQHADRSTASLVEMFRNMQMEEEPLENGDLDYEV</sequence>
<proteinExistence type="predicted"/>
<gene>
    <name evidence="1" type="ORF">C2S53_017892</name>
</gene>
<organism evidence="1 2">
    <name type="scientific">Perilla frutescens var. hirtella</name>
    <name type="common">Perilla citriodora</name>
    <name type="synonym">Perilla setoyensis</name>
    <dbReference type="NCBI Taxonomy" id="608512"/>
    <lineage>
        <taxon>Eukaryota</taxon>
        <taxon>Viridiplantae</taxon>
        <taxon>Streptophyta</taxon>
        <taxon>Embryophyta</taxon>
        <taxon>Tracheophyta</taxon>
        <taxon>Spermatophyta</taxon>
        <taxon>Magnoliopsida</taxon>
        <taxon>eudicotyledons</taxon>
        <taxon>Gunneridae</taxon>
        <taxon>Pentapetalae</taxon>
        <taxon>asterids</taxon>
        <taxon>lamiids</taxon>
        <taxon>Lamiales</taxon>
        <taxon>Lamiaceae</taxon>
        <taxon>Nepetoideae</taxon>
        <taxon>Elsholtzieae</taxon>
        <taxon>Perilla</taxon>
    </lineage>
</organism>
<dbReference type="Gene3D" id="1.25.40.470">
    <property type="match status" value="1"/>
</dbReference>
<evidence type="ECO:0000313" key="1">
    <source>
        <dbReference type="EMBL" id="KAH6755108.1"/>
    </source>
</evidence>
<dbReference type="AlphaFoldDB" id="A0AAD4NWL5"/>